<keyword evidence="3" id="KW-1185">Reference proteome</keyword>
<evidence type="ECO:0008006" key="4">
    <source>
        <dbReference type="Google" id="ProtNLM"/>
    </source>
</evidence>
<evidence type="ECO:0000256" key="1">
    <source>
        <dbReference type="SAM" id="MobiDB-lite"/>
    </source>
</evidence>
<dbReference type="PANTHER" id="PTHR37724">
    <property type="entry name" value="OS02G0564300 PROTEIN"/>
    <property type="match status" value="1"/>
</dbReference>
<dbReference type="KEGG" id="atr:18427821"/>
<dbReference type="Proteomes" id="UP000017836">
    <property type="component" value="Unassembled WGS sequence"/>
</dbReference>
<reference evidence="3" key="1">
    <citation type="journal article" date="2013" name="Science">
        <title>The Amborella genome and the evolution of flowering plants.</title>
        <authorList>
            <consortium name="Amborella Genome Project"/>
        </authorList>
    </citation>
    <scope>NUCLEOTIDE SEQUENCE [LARGE SCALE GENOMIC DNA]</scope>
</reference>
<name>W1NVZ9_AMBTC</name>
<sequence length="450" mass="50568">MFILQIPISTPKPTSNLAWSRVLNPERPSFPANFSISIFTVTKKSFAPLTIRNGGGPRTYPGGVSKWQWKRMQANKAKQLLKARLCRERQLYEMRKRAELKAAVSELEKPWETVQRAPVLFSVKPDEQLKALADRFQKPGGFDFWSEKDGPELFKTHDGFPSARFFPKGVVHSIQPYRRVSEAASSGTGSNVSFDNSKRITDSSAYDSTISVKRNNFLHNSDENGSYEYGEEDAFDGEFGEEISSEGGSQSKGPRFSRHRGKNNRERNGGLESGSGKRNSRVGGYSLAKRLQLSSYGGKEEMNYGRSGNLLKTESNGTIGKYGSAKWIDEGMDRRMGRSVMKQGSRTKDGVNFGEFGQSKNRMGRTNNAERRSYVKGHETGGPSAGRRDQPSSRASGSEQRQFDEMNSFDPHTRRKNFVRQSDWRKSSNSSDVYDNGYGRWLQFGLIVGE</sequence>
<feature type="region of interest" description="Disordered" evidence="1">
    <location>
        <begin position="338"/>
        <end position="432"/>
    </location>
</feature>
<dbReference type="EMBL" id="KI394994">
    <property type="protein sequence ID" value="ERM99782.1"/>
    <property type="molecule type" value="Genomic_DNA"/>
</dbReference>
<feature type="region of interest" description="Disordered" evidence="1">
    <location>
        <begin position="299"/>
        <end position="322"/>
    </location>
</feature>
<dbReference type="HOGENOM" id="CLU_608838_0_0_1"/>
<dbReference type="Gramene" id="ERM99782">
    <property type="protein sequence ID" value="ERM99782"/>
    <property type="gene ID" value="AMTR_s00099p00150290"/>
</dbReference>
<dbReference type="AlphaFoldDB" id="W1NVZ9"/>
<feature type="compositionally biased region" description="Polar residues" evidence="1">
    <location>
        <begin position="358"/>
        <end position="367"/>
    </location>
</feature>
<dbReference type="PANTHER" id="PTHR37724:SF1">
    <property type="entry name" value="OS02G0564300 PROTEIN"/>
    <property type="match status" value="1"/>
</dbReference>
<feature type="compositionally biased region" description="Basic and acidic residues" evidence="1">
    <location>
        <begin position="368"/>
        <end position="379"/>
    </location>
</feature>
<dbReference type="STRING" id="13333.W1NVZ9"/>
<proteinExistence type="predicted"/>
<protein>
    <recommendedName>
        <fullName evidence="4">DEAD-box ATP-dependent RNA helicase 33</fullName>
    </recommendedName>
</protein>
<dbReference type="eggNOG" id="KOG0342">
    <property type="taxonomic scope" value="Eukaryota"/>
</dbReference>
<evidence type="ECO:0000313" key="2">
    <source>
        <dbReference type="EMBL" id="ERM99782.1"/>
    </source>
</evidence>
<feature type="region of interest" description="Disordered" evidence="1">
    <location>
        <begin position="239"/>
        <end position="285"/>
    </location>
</feature>
<gene>
    <name evidence="2" type="ORF">AMTR_s00099p00150290</name>
</gene>
<organism evidence="2 3">
    <name type="scientific">Amborella trichopoda</name>
    <dbReference type="NCBI Taxonomy" id="13333"/>
    <lineage>
        <taxon>Eukaryota</taxon>
        <taxon>Viridiplantae</taxon>
        <taxon>Streptophyta</taxon>
        <taxon>Embryophyta</taxon>
        <taxon>Tracheophyta</taxon>
        <taxon>Spermatophyta</taxon>
        <taxon>Magnoliopsida</taxon>
        <taxon>Amborellales</taxon>
        <taxon>Amborellaceae</taxon>
        <taxon>Amborella</taxon>
    </lineage>
</organism>
<dbReference type="OrthoDB" id="1747509at2759"/>
<evidence type="ECO:0000313" key="3">
    <source>
        <dbReference type="Proteomes" id="UP000017836"/>
    </source>
</evidence>
<accession>W1NVZ9</accession>